<gene>
    <name evidence="13" type="ORF">RJ639_013242</name>
</gene>
<evidence type="ECO:0000256" key="6">
    <source>
        <dbReference type="ARBA" id="ARBA00023140"/>
    </source>
</evidence>
<evidence type="ECO:0000256" key="5">
    <source>
        <dbReference type="ARBA" id="ARBA00023027"/>
    </source>
</evidence>
<evidence type="ECO:0000256" key="3">
    <source>
        <dbReference type="ARBA" id="ARBA00022594"/>
    </source>
</evidence>
<protein>
    <recommendedName>
        <fullName evidence="10">glycerate dehydrogenase</fullName>
        <ecNumber evidence="10">1.1.1.29</ecNumber>
    </recommendedName>
</protein>
<dbReference type="InterPro" id="IPR036291">
    <property type="entry name" value="NAD(P)-bd_dom_sf"/>
</dbReference>
<dbReference type="InterPro" id="IPR050223">
    <property type="entry name" value="D-isomer_2-hydroxyacid_DH"/>
</dbReference>
<evidence type="ECO:0000256" key="2">
    <source>
        <dbReference type="ARBA" id="ARBA00005854"/>
    </source>
</evidence>
<organism evidence="13 14">
    <name type="scientific">Escallonia herrerae</name>
    <dbReference type="NCBI Taxonomy" id="1293975"/>
    <lineage>
        <taxon>Eukaryota</taxon>
        <taxon>Viridiplantae</taxon>
        <taxon>Streptophyta</taxon>
        <taxon>Embryophyta</taxon>
        <taxon>Tracheophyta</taxon>
        <taxon>Spermatophyta</taxon>
        <taxon>Magnoliopsida</taxon>
        <taxon>eudicotyledons</taxon>
        <taxon>Gunneridae</taxon>
        <taxon>Pentapetalae</taxon>
        <taxon>asterids</taxon>
        <taxon>campanulids</taxon>
        <taxon>Escalloniales</taxon>
        <taxon>Escalloniaceae</taxon>
        <taxon>Escallonia</taxon>
    </lineage>
</organism>
<evidence type="ECO:0000256" key="1">
    <source>
        <dbReference type="ARBA" id="ARBA00004275"/>
    </source>
</evidence>
<evidence type="ECO:0000259" key="12">
    <source>
        <dbReference type="Pfam" id="PF02826"/>
    </source>
</evidence>
<keyword evidence="5" id="KW-0520">NAD</keyword>
<dbReference type="InterPro" id="IPR029752">
    <property type="entry name" value="D-isomer_DH_CS1"/>
</dbReference>
<dbReference type="Gene3D" id="3.40.50.720">
    <property type="entry name" value="NAD(P)-binding Rossmann-like Domain"/>
    <property type="match status" value="3"/>
</dbReference>
<keyword evidence="4" id="KW-0560">Oxidoreductase</keyword>
<comment type="caution">
    <text evidence="13">The sequence shown here is derived from an EMBL/GenBank/DDBJ whole genome shotgun (WGS) entry which is preliminary data.</text>
</comment>
<dbReference type="SUPFAM" id="SSF52283">
    <property type="entry name" value="Formate/glycerate dehydrogenase catalytic domain-like"/>
    <property type="match status" value="1"/>
</dbReference>
<comment type="subcellular location">
    <subcellularLocation>
        <location evidence="1">Peroxisome</location>
    </subcellularLocation>
</comment>
<dbReference type="PANTHER" id="PTHR10996:SF257">
    <property type="entry name" value="GLYOXYLATE REDUCTASE 1"/>
    <property type="match status" value="1"/>
</dbReference>
<dbReference type="FunFam" id="3.40.50.720:FF:000207">
    <property type="entry name" value="Glycerate dehydrogenase HPR, peroxisomal"/>
    <property type="match status" value="1"/>
</dbReference>
<evidence type="ECO:0000313" key="14">
    <source>
        <dbReference type="Proteomes" id="UP001188597"/>
    </source>
</evidence>
<evidence type="ECO:0000256" key="4">
    <source>
        <dbReference type="ARBA" id="ARBA00023002"/>
    </source>
</evidence>
<feature type="domain" description="D-isomer specific 2-hydroxyacid dehydrogenase NAD-binding" evidence="12">
    <location>
        <begin position="269"/>
        <end position="341"/>
    </location>
</feature>
<evidence type="ECO:0000313" key="13">
    <source>
        <dbReference type="EMBL" id="KAK3009199.1"/>
    </source>
</evidence>
<dbReference type="EMBL" id="JAVXUP010001667">
    <property type="protein sequence ID" value="KAK3009199.1"/>
    <property type="molecule type" value="Genomic_DNA"/>
</dbReference>
<feature type="domain" description="D-isomer specific 2-hydroxyacid dehydrogenase NAD-binding" evidence="12">
    <location>
        <begin position="371"/>
        <end position="467"/>
    </location>
</feature>
<comment type="catalytic activity">
    <reaction evidence="8">
        <text>(R)-glycerate + NAD(+) = 3-hydroxypyruvate + NADH + H(+)</text>
        <dbReference type="Rhea" id="RHEA:17905"/>
        <dbReference type="ChEBI" id="CHEBI:15378"/>
        <dbReference type="ChEBI" id="CHEBI:16659"/>
        <dbReference type="ChEBI" id="CHEBI:17180"/>
        <dbReference type="ChEBI" id="CHEBI:57540"/>
        <dbReference type="ChEBI" id="CHEBI:57945"/>
        <dbReference type="EC" id="1.1.1.29"/>
    </reaction>
</comment>
<dbReference type="GO" id="GO:0008465">
    <property type="term" value="F:hydroxypyruvate reductase (NADH) activity"/>
    <property type="evidence" value="ECO:0007669"/>
    <property type="project" value="UniProtKB-EC"/>
</dbReference>
<dbReference type="PANTHER" id="PTHR10996">
    <property type="entry name" value="2-HYDROXYACID DEHYDROGENASE-RELATED"/>
    <property type="match status" value="1"/>
</dbReference>
<keyword evidence="7" id="KW-0601">Photorespiration</keyword>
<dbReference type="PROSITE" id="PS00065">
    <property type="entry name" value="D_2_HYDROXYACID_DH_1"/>
    <property type="match status" value="1"/>
</dbReference>
<dbReference type="GO" id="GO:0005777">
    <property type="term" value="C:peroxisome"/>
    <property type="evidence" value="ECO:0007669"/>
    <property type="project" value="UniProtKB-SubCell"/>
</dbReference>
<proteinExistence type="inferred from homology"/>
<dbReference type="SUPFAM" id="SSF51735">
    <property type="entry name" value="NAD(P)-binding Rossmann-fold domains"/>
    <property type="match status" value="1"/>
</dbReference>
<sequence length="539" mass="59113">MAQPVAIEVWNPNGKYRVISTKPMPGTRWINLLIEQDCRVEICTQKKTILSVEDIIALIGDKCDGVIGQLTEDWGDTLFSALSKAGGKAFSNMAVGYNNVDVNAATKYGVAVGNTPCSYGSKLFCKATMSFYVVELNVAVSLHYLCHDVRLNSIARYTKEFQIGDTVGSLEGDDTAGCSDSDDEVRTETVPIENGRWEILELCCKRHVPILSLTLKFIYRRIASSLGRTVGGGVSRTLDASLVIPSPQSPAEFVLRLSVETTAELAASLSLAAARRIVEADEFMRAGLYDGWLPHLFVGNLLKGQIVGVIGAGRIGSAYARMMVEGFKMNLIYYDLYQSTRLEKFVTGMSGSLSYGQFLKANGEQPVTWKRASSMEEVLREADVISLHPILDKTTYHLVNKDSLAVMKKEAILVNCSRGPVIDEVALVEHLKQNPMFRVGLDVFEDEPYMKPGLSEMKNAIVVPHIASASKWTREGMATLAALNVLGKIKGYPVWSDPNRVDLFLDENSPPPAASPSIVNAKALGNIIFVLHLLLHPLY</sequence>
<dbReference type="Pfam" id="PF02826">
    <property type="entry name" value="2-Hacid_dh_C"/>
    <property type="match status" value="2"/>
</dbReference>
<dbReference type="GO" id="GO:0009854">
    <property type="term" value="P:oxidative photosynthetic carbon pathway"/>
    <property type="evidence" value="ECO:0007669"/>
    <property type="project" value="UniProtKB-KW"/>
</dbReference>
<comment type="similarity">
    <text evidence="2">Belongs to the D-isomer specific 2-hydroxyacid dehydrogenase family.</text>
</comment>
<reference evidence="13" key="1">
    <citation type="submission" date="2022-12" db="EMBL/GenBank/DDBJ databases">
        <title>Draft genome assemblies for two species of Escallonia (Escalloniales).</title>
        <authorList>
            <person name="Chanderbali A."/>
            <person name="Dervinis C."/>
            <person name="Anghel I."/>
            <person name="Soltis D."/>
            <person name="Soltis P."/>
            <person name="Zapata F."/>
        </authorList>
    </citation>
    <scope>NUCLEOTIDE SEQUENCE</scope>
    <source>
        <strain evidence="13">UCBG64.0493</strain>
        <tissue evidence="13">Leaf</tissue>
    </source>
</reference>
<dbReference type="GO" id="GO:0051287">
    <property type="term" value="F:NAD binding"/>
    <property type="evidence" value="ECO:0007669"/>
    <property type="project" value="InterPro"/>
</dbReference>
<dbReference type="AlphaFoldDB" id="A0AA88VKI1"/>
<keyword evidence="14" id="KW-1185">Reference proteome</keyword>
<dbReference type="InterPro" id="IPR006139">
    <property type="entry name" value="D-isomer_2_OHA_DH_cat_dom"/>
</dbReference>
<keyword evidence="3" id="KW-0323">Glycolate pathway</keyword>
<comment type="pathway">
    <text evidence="9">Photosynthesis; photorespiration; 3-phospho-D-glycerate from glycine: step 3/4.</text>
</comment>
<evidence type="ECO:0000259" key="11">
    <source>
        <dbReference type="Pfam" id="PF00389"/>
    </source>
</evidence>
<dbReference type="EC" id="1.1.1.29" evidence="10"/>
<evidence type="ECO:0000256" key="10">
    <source>
        <dbReference type="ARBA" id="ARBA00066607"/>
    </source>
</evidence>
<dbReference type="Proteomes" id="UP001188597">
    <property type="component" value="Unassembled WGS sequence"/>
</dbReference>
<evidence type="ECO:0000256" key="8">
    <source>
        <dbReference type="ARBA" id="ARBA00052847"/>
    </source>
</evidence>
<accession>A0AA88VKI1</accession>
<dbReference type="GO" id="GO:0005829">
    <property type="term" value="C:cytosol"/>
    <property type="evidence" value="ECO:0007669"/>
    <property type="project" value="TreeGrafter"/>
</dbReference>
<dbReference type="InterPro" id="IPR006140">
    <property type="entry name" value="D-isomer_DH_NAD-bd"/>
</dbReference>
<feature type="domain" description="D-isomer specific 2-hydroxyacid dehydrogenase catalytic" evidence="11">
    <location>
        <begin position="37"/>
        <end position="117"/>
    </location>
</feature>
<evidence type="ECO:0000256" key="7">
    <source>
        <dbReference type="ARBA" id="ARBA00023238"/>
    </source>
</evidence>
<keyword evidence="6" id="KW-0576">Peroxisome</keyword>
<name>A0AA88VKI1_9ASTE</name>
<dbReference type="Pfam" id="PF00389">
    <property type="entry name" value="2-Hacid_dh"/>
    <property type="match status" value="1"/>
</dbReference>
<evidence type="ECO:0000256" key="9">
    <source>
        <dbReference type="ARBA" id="ARBA00060654"/>
    </source>
</evidence>
<dbReference type="GO" id="GO:0030267">
    <property type="term" value="F:glyoxylate reductase (NADPH) activity"/>
    <property type="evidence" value="ECO:0007669"/>
    <property type="project" value="TreeGrafter"/>
</dbReference>